<organism evidence="2 3">
    <name type="scientific">Candidatus Methanofastidiosum methylothiophilum</name>
    <dbReference type="NCBI Taxonomy" id="1705564"/>
    <lineage>
        <taxon>Archaea</taxon>
        <taxon>Methanobacteriati</taxon>
        <taxon>Methanobacteriota</taxon>
        <taxon>Stenosarchaea group</taxon>
        <taxon>Candidatus Methanofastidiosia</taxon>
        <taxon>Candidatus Methanofastidiosales</taxon>
        <taxon>Candidatus Methanofastidiosaceae</taxon>
        <taxon>Candidatus Methanofastidiosum</taxon>
    </lineage>
</organism>
<comment type="caution">
    <text evidence="2">The sequence shown here is derived from an EMBL/GenBank/DDBJ whole genome shotgun (WGS) entry which is preliminary data.</text>
</comment>
<dbReference type="PANTHER" id="PTHR42850">
    <property type="entry name" value="METALLOPHOSPHOESTERASE"/>
    <property type="match status" value="1"/>
</dbReference>
<evidence type="ECO:0000313" key="2">
    <source>
        <dbReference type="EMBL" id="KYC52686.1"/>
    </source>
</evidence>
<dbReference type="PIRSF" id="PIRSF000883">
    <property type="entry name" value="Pesterase_MJ0912"/>
    <property type="match status" value="1"/>
</dbReference>
<evidence type="ECO:0000259" key="1">
    <source>
        <dbReference type="Pfam" id="PF12850"/>
    </source>
</evidence>
<protein>
    <submittedName>
        <fullName evidence="2">Phosphodiesterase</fullName>
    </submittedName>
</protein>
<reference evidence="2 3" key="1">
    <citation type="journal article" date="2016" name="ISME J.">
        <title>Chasing the elusive Euryarchaeota class WSA2: genomes reveal a uniquely fastidious methyl-reducing methanogen.</title>
        <authorList>
            <person name="Nobu M.K."/>
            <person name="Narihiro T."/>
            <person name="Kuroda K."/>
            <person name="Mei R."/>
            <person name="Liu W.T."/>
        </authorList>
    </citation>
    <scope>NUCLEOTIDE SEQUENCE [LARGE SCALE GENOMIC DNA]</scope>
    <source>
        <strain evidence="2">U1lsi0528_Bin089</strain>
    </source>
</reference>
<feature type="domain" description="Calcineurin-like phosphoesterase" evidence="1">
    <location>
        <begin position="1"/>
        <end position="205"/>
    </location>
</feature>
<sequence length="243" mass="27464">MKIAVMSDVHGNIEALNSVLKDIDNLGIDKIICTGDLVGYGPYPNEVVNTFIDQKIPSTLGNHDLATFDMDLLMELGGIANESIVLTLEIMGQNEKDYLTKLPRSIDFRNLHFVHASPPENVRGYITQKSLNEIKYLFTQFNSSICFIGHTHLLAKYCIENNELKHEPMGEGVVNLDPEQKYIINVGSVGQPRDGIHKAKYLVFDEEYYSLEVRFVDYDVKKVQNKIFELGFPKKNAELLGPI</sequence>
<dbReference type="InterPro" id="IPR050126">
    <property type="entry name" value="Ap4A_hydrolase"/>
</dbReference>
<dbReference type="InterPro" id="IPR011152">
    <property type="entry name" value="Pesterase_MJ0912"/>
</dbReference>
<evidence type="ECO:0000313" key="3">
    <source>
        <dbReference type="Proteomes" id="UP000075578"/>
    </source>
</evidence>
<dbReference type="GO" id="GO:0016791">
    <property type="term" value="F:phosphatase activity"/>
    <property type="evidence" value="ECO:0007669"/>
    <property type="project" value="TreeGrafter"/>
</dbReference>
<dbReference type="SUPFAM" id="SSF56300">
    <property type="entry name" value="Metallo-dependent phosphatases"/>
    <property type="match status" value="1"/>
</dbReference>
<gene>
    <name evidence="2" type="ORF">AMQ74_00655</name>
</gene>
<dbReference type="Proteomes" id="UP000075578">
    <property type="component" value="Unassembled WGS sequence"/>
</dbReference>
<proteinExistence type="predicted"/>
<dbReference type="AlphaFoldDB" id="A0A150J652"/>
<dbReference type="Gene3D" id="3.60.21.10">
    <property type="match status" value="1"/>
</dbReference>
<dbReference type="EMBL" id="LNGD01000026">
    <property type="protein sequence ID" value="KYC52686.1"/>
    <property type="molecule type" value="Genomic_DNA"/>
</dbReference>
<dbReference type="InterPro" id="IPR024654">
    <property type="entry name" value="Calcineurin-like_PHP_lpxH"/>
</dbReference>
<dbReference type="PATRIC" id="fig|1705564.3.peg.671"/>
<dbReference type="Pfam" id="PF12850">
    <property type="entry name" value="Metallophos_2"/>
    <property type="match status" value="1"/>
</dbReference>
<dbReference type="CDD" id="cd00838">
    <property type="entry name" value="MPP_superfamily"/>
    <property type="match status" value="1"/>
</dbReference>
<dbReference type="GO" id="GO:0005737">
    <property type="term" value="C:cytoplasm"/>
    <property type="evidence" value="ECO:0007669"/>
    <property type="project" value="TreeGrafter"/>
</dbReference>
<accession>A0A150J652</accession>
<name>A0A150J652_9EURY</name>
<dbReference type="InterPro" id="IPR029052">
    <property type="entry name" value="Metallo-depent_PP-like"/>
</dbReference>
<dbReference type="PANTHER" id="PTHR42850:SF2">
    <property type="entry name" value="BLL5683 PROTEIN"/>
    <property type="match status" value="1"/>
</dbReference>